<organism evidence="2 3">
    <name type="scientific">Somion occarium</name>
    <dbReference type="NCBI Taxonomy" id="3059160"/>
    <lineage>
        <taxon>Eukaryota</taxon>
        <taxon>Fungi</taxon>
        <taxon>Dikarya</taxon>
        <taxon>Basidiomycota</taxon>
        <taxon>Agaricomycotina</taxon>
        <taxon>Agaricomycetes</taxon>
        <taxon>Polyporales</taxon>
        <taxon>Cerrenaceae</taxon>
        <taxon>Somion</taxon>
    </lineage>
</organism>
<keyword evidence="3" id="KW-1185">Reference proteome</keyword>
<evidence type="ECO:0000313" key="3">
    <source>
        <dbReference type="Proteomes" id="UP001497453"/>
    </source>
</evidence>
<proteinExistence type="predicted"/>
<dbReference type="Gene3D" id="3.40.630.30">
    <property type="match status" value="1"/>
</dbReference>
<dbReference type="CDD" id="cd04301">
    <property type="entry name" value="NAT_SF"/>
    <property type="match status" value="1"/>
</dbReference>
<dbReference type="SUPFAM" id="SSF55729">
    <property type="entry name" value="Acyl-CoA N-acyltransferases (Nat)"/>
    <property type="match status" value="1"/>
</dbReference>
<dbReference type="InterPro" id="IPR016181">
    <property type="entry name" value="Acyl_CoA_acyltransferase"/>
</dbReference>
<feature type="domain" description="N-acetyltransferase" evidence="1">
    <location>
        <begin position="123"/>
        <end position="197"/>
    </location>
</feature>
<protein>
    <recommendedName>
        <fullName evidence="1">N-acetyltransferase domain-containing protein</fullName>
    </recommendedName>
</protein>
<gene>
    <name evidence="2" type="ORF">GFSPODELE1_LOCUS1100</name>
</gene>
<dbReference type="Pfam" id="PF13673">
    <property type="entry name" value="Acetyltransf_10"/>
    <property type="match status" value="1"/>
</dbReference>
<dbReference type="Proteomes" id="UP001497453">
    <property type="component" value="Chromosome 1"/>
</dbReference>
<evidence type="ECO:0000259" key="1">
    <source>
        <dbReference type="Pfam" id="PF13673"/>
    </source>
</evidence>
<sequence>MPSTQEWQLQKLNAATSELLDELGSVATAAFQGDELSKVLIGGDWSNLYPLLRATIGAERIVGEHWIATIDQKVVGYAGWFPPGRLLMDSPDQAEAGFNEFVKSMPAELARWWKEYFLPKGDEVPTIAYGKDKKKSIWNLQTLCVLPELQGRGIGHSLLEVKEKDILANSTVSEMSVESATLKTTELYKYWGFEEKGKFHFESDVGEFDQWCLYKKL</sequence>
<accession>A0ABP1CKL2</accession>
<dbReference type="PANTHER" id="PTHR42791">
    <property type="entry name" value="GNAT FAMILY ACETYLTRANSFERASE"/>
    <property type="match status" value="1"/>
</dbReference>
<dbReference type="InterPro" id="IPR000182">
    <property type="entry name" value="GNAT_dom"/>
</dbReference>
<dbReference type="InterPro" id="IPR052523">
    <property type="entry name" value="Trichothecene_AcTrans"/>
</dbReference>
<evidence type="ECO:0000313" key="2">
    <source>
        <dbReference type="EMBL" id="CAL1696231.1"/>
    </source>
</evidence>
<dbReference type="EMBL" id="OZ037944">
    <property type="protein sequence ID" value="CAL1696231.1"/>
    <property type="molecule type" value="Genomic_DNA"/>
</dbReference>
<dbReference type="PANTHER" id="PTHR42791:SF1">
    <property type="entry name" value="N-ACETYLTRANSFERASE DOMAIN-CONTAINING PROTEIN"/>
    <property type="match status" value="1"/>
</dbReference>
<reference evidence="3" key="1">
    <citation type="submission" date="2024-04" db="EMBL/GenBank/DDBJ databases">
        <authorList>
            <person name="Shaw F."/>
            <person name="Minotto A."/>
        </authorList>
    </citation>
    <scope>NUCLEOTIDE SEQUENCE [LARGE SCALE GENOMIC DNA]</scope>
</reference>
<name>A0ABP1CKL2_9APHY</name>